<dbReference type="InterPro" id="IPR015943">
    <property type="entry name" value="WD40/YVTN_repeat-like_dom_sf"/>
</dbReference>
<evidence type="ECO:0000313" key="6">
    <source>
        <dbReference type="Proteomes" id="UP000033121"/>
    </source>
</evidence>
<keyword evidence="3" id="KW-0732">Signal</keyword>
<evidence type="ECO:0000256" key="3">
    <source>
        <dbReference type="SAM" id="SignalP"/>
    </source>
</evidence>
<dbReference type="GO" id="GO:0009523">
    <property type="term" value="C:photosystem II"/>
    <property type="evidence" value="ECO:0007669"/>
    <property type="project" value="UniProtKB-KW"/>
</dbReference>
<dbReference type="GO" id="GO:0015979">
    <property type="term" value="P:photosynthesis"/>
    <property type="evidence" value="ECO:0007669"/>
    <property type="project" value="UniProtKB-KW"/>
</dbReference>
<dbReference type="AlphaFoldDB" id="A0A0E9MUI1"/>
<reference evidence="5 6" key="1">
    <citation type="submission" date="2015-04" db="EMBL/GenBank/DDBJ databases">
        <title>Whole genome shotgun sequence of Flavihumibacter petaseus NBRC 106054.</title>
        <authorList>
            <person name="Miyazawa S."/>
            <person name="Hosoyama A."/>
            <person name="Hashimoto M."/>
            <person name="Noguchi M."/>
            <person name="Tsuchikane K."/>
            <person name="Ohji S."/>
            <person name="Yamazoe A."/>
            <person name="Ichikawa N."/>
            <person name="Kimura A."/>
            <person name="Fujita N."/>
        </authorList>
    </citation>
    <scope>NUCLEOTIDE SEQUENCE [LARGE SCALE GENOMIC DNA]</scope>
    <source>
        <strain evidence="5 6">NBRC 106054</strain>
    </source>
</reference>
<dbReference type="PANTHER" id="PTHR47199">
    <property type="entry name" value="PHOTOSYSTEM II STABILITY/ASSEMBLY FACTOR HCF136, CHLOROPLASTIC"/>
    <property type="match status" value="1"/>
</dbReference>
<evidence type="ECO:0000256" key="2">
    <source>
        <dbReference type="ARBA" id="ARBA00023276"/>
    </source>
</evidence>
<dbReference type="SUPFAM" id="SSF110296">
    <property type="entry name" value="Oligoxyloglucan reducing end-specific cellobiohydrolase"/>
    <property type="match status" value="2"/>
</dbReference>
<evidence type="ECO:0000256" key="1">
    <source>
        <dbReference type="ARBA" id="ARBA00022531"/>
    </source>
</evidence>
<comment type="caution">
    <text evidence="5">The sequence shown here is derived from an EMBL/GenBank/DDBJ whole genome shotgun (WGS) entry which is preliminary data.</text>
</comment>
<evidence type="ECO:0000313" key="5">
    <source>
        <dbReference type="EMBL" id="GAO41397.1"/>
    </source>
</evidence>
<sequence length="436" mass="47170">MCRPVICFAVLLFALVACDKNNDEPPPPPPPALPPAKIEVIAGNNQMGTRGLQLLDTVIIEVTPNPADQTPDYTFYFTGGTDNGQVMPYTATWNNGKYYVRSVWTLGNSPSNQQVKFLLFNNCSIATNCIPADSTVIDATTSHPWTAVFNPQASGAGTFTDLHFYTDQDGIAVGDLTPGGVITHDGGQTWNSHGYDRNDIYQLAFADADTGIAVITNNGARYTYDGGLTFFEAPWSAPAVGHLSSNYFMTGPSSLVAVGRYGSIARSTDAGQHWTSYTDLNFINFLYTVECPDPNTCYAGGESGKLIKTGNGGITWSELPSNTNSRLFKITFHDNQLGYAGGESGCLIKTSNGGQTWSQLKPGIHGDIIDIRFFDNNNGIVVGRNGEIARTTDGGDHWTMINGHSNGVFSLTKTYIKSSQLILGLQNQSIYQYEIN</sequence>
<name>A0A0E9MUI1_9BACT</name>
<dbReference type="OrthoDB" id="9757809at2"/>
<keyword evidence="2" id="KW-0604">Photosystem II</keyword>
<dbReference type="Proteomes" id="UP000033121">
    <property type="component" value="Unassembled WGS sequence"/>
</dbReference>
<proteinExistence type="predicted"/>
<dbReference type="InterPro" id="IPR028203">
    <property type="entry name" value="PSII_CF48-like_dom"/>
</dbReference>
<dbReference type="Pfam" id="PF14870">
    <property type="entry name" value="PSII_BNR"/>
    <property type="match status" value="1"/>
</dbReference>
<dbReference type="EMBL" id="BBWV01000001">
    <property type="protein sequence ID" value="GAO41397.1"/>
    <property type="molecule type" value="Genomic_DNA"/>
</dbReference>
<keyword evidence="1" id="KW-0602">Photosynthesis</keyword>
<feature type="domain" description="Photosynthesis system II assembly factor Ycf48/Hcf136-like" evidence="4">
    <location>
        <begin position="277"/>
        <end position="361"/>
    </location>
</feature>
<gene>
    <name evidence="5" type="ORF">FPE01S_01_04090</name>
</gene>
<dbReference type="Gene3D" id="2.130.10.10">
    <property type="entry name" value="YVTN repeat-like/Quinoprotein amine dehydrogenase"/>
    <property type="match status" value="1"/>
</dbReference>
<dbReference type="PROSITE" id="PS51257">
    <property type="entry name" value="PROKAR_LIPOPROTEIN"/>
    <property type="match status" value="1"/>
</dbReference>
<dbReference type="PANTHER" id="PTHR47199:SF2">
    <property type="entry name" value="PHOTOSYSTEM II STABILITY_ASSEMBLY FACTOR HCF136, CHLOROPLASTIC"/>
    <property type="match status" value="1"/>
</dbReference>
<protein>
    <recommendedName>
        <fullName evidence="4">Photosynthesis system II assembly factor Ycf48/Hcf136-like domain-containing protein</fullName>
    </recommendedName>
</protein>
<organism evidence="5 6">
    <name type="scientific">Flavihumibacter petaseus NBRC 106054</name>
    <dbReference type="NCBI Taxonomy" id="1220578"/>
    <lineage>
        <taxon>Bacteria</taxon>
        <taxon>Pseudomonadati</taxon>
        <taxon>Bacteroidota</taxon>
        <taxon>Chitinophagia</taxon>
        <taxon>Chitinophagales</taxon>
        <taxon>Chitinophagaceae</taxon>
        <taxon>Flavihumibacter</taxon>
    </lineage>
</organism>
<keyword evidence="6" id="KW-1185">Reference proteome</keyword>
<accession>A0A0E9MUI1</accession>
<feature type="signal peptide" evidence="3">
    <location>
        <begin position="1"/>
        <end position="19"/>
    </location>
</feature>
<dbReference type="STRING" id="1220578.FPE01S_01_04090"/>
<evidence type="ECO:0000259" key="4">
    <source>
        <dbReference type="Pfam" id="PF14870"/>
    </source>
</evidence>
<dbReference type="RefSeq" id="WP_046367267.1">
    <property type="nucleotide sequence ID" value="NZ_BBWV01000001.1"/>
</dbReference>
<feature type="chain" id="PRO_5002429465" description="Photosynthesis system II assembly factor Ycf48/Hcf136-like domain-containing protein" evidence="3">
    <location>
        <begin position="20"/>
        <end position="436"/>
    </location>
</feature>